<dbReference type="Proteomes" id="UP000236178">
    <property type="component" value="Unassembled WGS sequence"/>
</dbReference>
<feature type="region of interest" description="Disordered" evidence="1">
    <location>
        <begin position="43"/>
        <end position="73"/>
    </location>
</feature>
<dbReference type="AlphaFoldDB" id="A0A2I0SCW9"/>
<organism evidence="2 3">
    <name type="scientific">Streptomyces populi</name>
    <dbReference type="NCBI Taxonomy" id="2058924"/>
    <lineage>
        <taxon>Bacteria</taxon>
        <taxon>Bacillati</taxon>
        <taxon>Actinomycetota</taxon>
        <taxon>Actinomycetes</taxon>
        <taxon>Kitasatosporales</taxon>
        <taxon>Streptomycetaceae</taxon>
        <taxon>Streptomyces</taxon>
    </lineage>
</organism>
<name>A0A2I0SCW9_9ACTN</name>
<keyword evidence="3" id="KW-1185">Reference proteome</keyword>
<dbReference type="RefSeq" id="WP_103554287.1">
    <property type="nucleotide sequence ID" value="NZ_JBHJSK010000027.1"/>
</dbReference>
<sequence>MPPTTRTIATAAFITDPKTHETLLLAAGTTVADPTVAEQITHPDVWEPKQVQSVDPQSAPPQHRAKSATNESE</sequence>
<gene>
    <name evidence="2" type="ORF">CW362_38765</name>
</gene>
<accession>A0A2I0SCW9</accession>
<comment type="caution">
    <text evidence="2">The sequence shown here is derived from an EMBL/GenBank/DDBJ whole genome shotgun (WGS) entry which is preliminary data.</text>
</comment>
<proteinExistence type="predicted"/>
<dbReference type="OrthoDB" id="4294128at2"/>
<dbReference type="EMBL" id="PJOS01000149">
    <property type="protein sequence ID" value="PKT67749.1"/>
    <property type="molecule type" value="Genomic_DNA"/>
</dbReference>
<reference evidence="2 3" key="1">
    <citation type="submission" date="2017-12" db="EMBL/GenBank/DDBJ databases">
        <title>Streptomyces populusis sp. nov., a novel endophytic actinobacterium isolated from stems of Populus adenopoda Maxim.</title>
        <authorList>
            <person name="Wang Z."/>
        </authorList>
    </citation>
    <scope>NUCLEOTIDE SEQUENCE [LARGE SCALE GENOMIC DNA]</scope>
    <source>
        <strain evidence="2 3">A249</strain>
    </source>
</reference>
<evidence type="ECO:0000313" key="2">
    <source>
        <dbReference type="EMBL" id="PKT67749.1"/>
    </source>
</evidence>
<protein>
    <submittedName>
        <fullName evidence="2">Uncharacterized protein</fullName>
    </submittedName>
</protein>
<evidence type="ECO:0000256" key="1">
    <source>
        <dbReference type="SAM" id="MobiDB-lite"/>
    </source>
</evidence>
<evidence type="ECO:0000313" key="3">
    <source>
        <dbReference type="Proteomes" id="UP000236178"/>
    </source>
</evidence>